<dbReference type="Pfam" id="PF08614">
    <property type="entry name" value="ATG16"/>
    <property type="match status" value="1"/>
</dbReference>
<dbReference type="OrthoDB" id="8949486at2759"/>
<evidence type="ECO:0000256" key="2">
    <source>
        <dbReference type="SAM" id="Coils"/>
    </source>
</evidence>
<dbReference type="AlphaFoldDB" id="S3CFP8"/>
<evidence type="ECO:0000256" key="3">
    <source>
        <dbReference type="SAM" id="MobiDB-lite"/>
    </source>
</evidence>
<dbReference type="HOGENOM" id="CLU_082752_1_0_1"/>
<evidence type="ECO:0000313" key="6">
    <source>
        <dbReference type="Proteomes" id="UP000016923"/>
    </source>
</evidence>
<dbReference type="InterPro" id="IPR013923">
    <property type="entry name" value="Autophagy-rel_prot_16_dom"/>
</dbReference>
<evidence type="ECO:0000313" key="5">
    <source>
        <dbReference type="EMBL" id="EPE10986.1"/>
    </source>
</evidence>
<evidence type="ECO:0000256" key="1">
    <source>
        <dbReference type="ARBA" id="ARBA00005331"/>
    </source>
</evidence>
<feature type="region of interest" description="Disordered" evidence="3">
    <location>
        <begin position="47"/>
        <end position="89"/>
    </location>
</feature>
<dbReference type="Proteomes" id="UP000016923">
    <property type="component" value="Unassembled WGS sequence"/>
</dbReference>
<dbReference type="VEuPathDB" id="FungiDB:F503_06081"/>
<evidence type="ECO:0000259" key="4">
    <source>
        <dbReference type="Pfam" id="PF08614"/>
    </source>
</evidence>
<organism evidence="5 6">
    <name type="scientific">Ophiostoma piceae (strain UAMH 11346)</name>
    <name type="common">Sap stain fungus</name>
    <dbReference type="NCBI Taxonomy" id="1262450"/>
    <lineage>
        <taxon>Eukaryota</taxon>
        <taxon>Fungi</taxon>
        <taxon>Dikarya</taxon>
        <taxon>Ascomycota</taxon>
        <taxon>Pezizomycotina</taxon>
        <taxon>Sordariomycetes</taxon>
        <taxon>Sordariomycetidae</taxon>
        <taxon>Ophiostomatales</taxon>
        <taxon>Ophiostomataceae</taxon>
        <taxon>Ophiostoma</taxon>
    </lineage>
</organism>
<feature type="compositionally biased region" description="Gly residues" evidence="3">
    <location>
        <begin position="66"/>
        <end position="76"/>
    </location>
</feature>
<comment type="similarity">
    <text evidence="1">Belongs to the ATG16 family.</text>
</comment>
<keyword evidence="6" id="KW-1185">Reference proteome</keyword>
<dbReference type="OMA" id="VQACSQM"/>
<proteinExistence type="inferred from homology"/>
<dbReference type="EMBL" id="KE148146">
    <property type="protein sequence ID" value="EPE10986.1"/>
    <property type="molecule type" value="Genomic_DNA"/>
</dbReference>
<sequence>MPNWRDEYLASIKAADEADPASSLLIAACSALQDQVATLQAENALLRSSPGSEEQRSRNNASSGGNSSGNIGGGITAGEQASGDSAASTAQMRVDLAEALRSQGKFQTRLKVVEDELETLRTKTRNDSRTIRSLTAERNGLAVKVGDRDAELRGKAKLVEDVQDELIALNLQLNIAEQQRDKIKKENKDLVDRWMQRMGQEAEAMNLANEPFIAKRSSRGG</sequence>
<reference evidence="5 6" key="1">
    <citation type="journal article" date="2013" name="BMC Genomics">
        <title>The genome and transcriptome of the pine saprophyte Ophiostoma piceae, and a comparison with the bark beetle-associated pine pathogen Grosmannia clavigera.</title>
        <authorList>
            <person name="Haridas S."/>
            <person name="Wang Y."/>
            <person name="Lim L."/>
            <person name="Massoumi Alamouti S."/>
            <person name="Jackman S."/>
            <person name="Docking R."/>
            <person name="Robertson G."/>
            <person name="Birol I."/>
            <person name="Bohlmann J."/>
            <person name="Breuil C."/>
        </authorList>
    </citation>
    <scope>NUCLEOTIDE SEQUENCE [LARGE SCALE GENOMIC DNA]</scope>
    <source>
        <strain evidence="5 6">UAMH 11346</strain>
    </source>
</reference>
<keyword evidence="2" id="KW-0175">Coiled coil</keyword>
<gene>
    <name evidence="5" type="ORF">F503_06081</name>
</gene>
<dbReference type="CDD" id="cd22887">
    <property type="entry name" value="Atg16_CCD"/>
    <property type="match status" value="1"/>
</dbReference>
<feature type="domain" description="Autophagy-related protein 16" evidence="4">
    <location>
        <begin position="7"/>
        <end position="206"/>
    </location>
</feature>
<dbReference type="eggNOG" id="ENOG502S5CU">
    <property type="taxonomic scope" value="Eukaryota"/>
</dbReference>
<feature type="coiled-coil region" evidence="2">
    <location>
        <begin position="159"/>
        <end position="193"/>
    </location>
</feature>
<dbReference type="STRING" id="1262450.S3CFP8"/>
<dbReference type="Gene3D" id="1.20.5.170">
    <property type="match status" value="1"/>
</dbReference>
<accession>S3CFP8</accession>
<protein>
    <submittedName>
        <fullName evidence="5">Autophagy protein</fullName>
    </submittedName>
</protein>
<name>S3CFP8_OPHP1</name>